<keyword evidence="3 6" id="KW-1133">Transmembrane helix</keyword>
<gene>
    <name evidence="7" type="ORF">MEQU1_000306</name>
</gene>
<proteinExistence type="predicted"/>
<dbReference type="Pfam" id="PF05653">
    <property type="entry name" value="Mg_trans_NIPA"/>
    <property type="match status" value="1"/>
</dbReference>
<dbReference type="InterPro" id="IPR008521">
    <property type="entry name" value="Mg_trans_NIPA"/>
</dbReference>
<dbReference type="AlphaFoldDB" id="A0AAF0IXD6"/>
<dbReference type="EMBL" id="CP119900">
    <property type="protein sequence ID" value="WFD21651.1"/>
    <property type="molecule type" value="Genomic_DNA"/>
</dbReference>
<feature type="transmembrane region" description="Helical" evidence="6">
    <location>
        <begin position="252"/>
        <end position="271"/>
    </location>
</feature>
<dbReference type="PANTHER" id="PTHR12570:SF65">
    <property type="entry name" value="MAGNESIUM TRANSPORTER NIPA9-RELATED"/>
    <property type="match status" value="1"/>
</dbReference>
<dbReference type="PANTHER" id="PTHR12570">
    <property type="match status" value="1"/>
</dbReference>
<dbReference type="InterPro" id="IPR037185">
    <property type="entry name" value="EmrE-like"/>
</dbReference>
<feature type="transmembrane region" description="Helical" evidence="6">
    <location>
        <begin position="6"/>
        <end position="25"/>
    </location>
</feature>
<feature type="region of interest" description="Disordered" evidence="5">
    <location>
        <begin position="311"/>
        <end position="352"/>
    </location>
</feature>
<feature type="transmembrane region" description="Helical" evidence="6">
    <location>
        <begin position="283"/>
        <end position="302"/>
    </location>
</feature>
<feature type="transmembrane region" description="Helical" evidence="6">
    <location>
        <begin position="183"/>
        <end position="201"/>
    </location>
</feature>
<feature type="transmembrane region" description="Helical" evidence="6">
    <location>
        <begin position="146"/>
        <end position="171"/>
    </location>
</feature>
<feature type="transmembrane region" description="Helical" evidence="6">
    <location>
        <begin position="88"/>
        <end position="108"/>
    </location>
</feature>
<keyword evidence="4 6" id="KW-0472">Membrane</keyword>
<evidence type="ECO:0000256" key="3">
    <source>
        <dbReference type="ARBA" id="ARBA00022989"/>
    </source>
</evidence>
<sequence length="446" mass="46997">MLGLPPWSIGIAVTLASNVLISLALNCQKLAHMRLEAVTPPAPHERTPFLPGARPSYLRSRLWWLGFTLMALGETGNFLAYGLAPASLVSPLGAVSLLSNVIIAPTLLHEPLIALDLVGLVLAMVGAVAVVSSVGPSGHAALDPPALWAALLRPTFVVYTCTALTLGLALLAVCSSPLGHRSLLAHVGVCGVFGGFTVLATKGVSSLLVQSLNAHYLQTPLLYVLLAVLLSTAILQLVYLNRALQRFDSRHVIPTQFVLFTVSTIVGSSILYRDLDALPWTRLAGFGAGCVCTFLGVFVLTCDLTADEAPPPAPPPAIVVEEEGPAPSLATSPPLSAPVDMPETSRPTRHLRSQSLGSELLRPRPSLRHLATTLLGGAAVRSAVPSPQERASLRAMQRRRLRSNPSILAEWRGMESDAPMVLGLSPGRHLLVSGGDTPLSQSPPAT</sequence>
<evidence type="ECO:0000256" key="2">
    <source>
        <dbReference type="ARBA" id="ARBA00022692"/>
    </source>
</evidence>
<feature type="transmembrane region" description="Helical" evidence="6">
    <location>
        <begin position="115"/>
        <end position="134"/>
    </location>
</feature>
<accession>A0AAF0IXD6</accession>
<reference evidence="7" key="1">
    <citation type="submission" date="2023-03" db="EMBL/GenBank/DDBJ databases">
        <title>Mating type loci evolution in Malassezia.</title>
        <authorList>
            <person name="Coelho M.A."/>
        </authorList>
    </citation>
    <scope>NUCLEOTIDE SEQUENCE</scope>
    <source>
        <strain evidence="7">CBS 12830</strain>
    </source>
</reference>
<evidence type="ECO:0000313" key="7">
    <source>
        <dbReference type="EMBL" id="WFD21651.1"/>
    </source>
</evidence>
<dbReference type="GO" id="GO:0016020">
    <property type="term" value="C:membrane"/>
    <property type="evidence" value="ECO:0007669"/>
    <property type="project" value="UniProtKB-SubCell"/>
</dbReference>
<keyword evidence="8" id="KW-1185">Reference proteome</keyword>
<evidence type="ECO:0000256" key="4">
    <source>
        <dbReference type="ARBA" id="ARBA00023136"/>
    </source>
</evidence>
<protein>
    <recommendedName>
        <fullName evidence="9">Magnesium transporter NIPA-domain-containing protein</fullName>
    </recommendedName>
</protein>
<dbReference type="SUPFAM" id="SSF103481">
    <property type="entry name" value="Multidrug resistance efflux transporter EmrE"/>
    <property type="match status" value="1"/>
</dbReference>
<dbReference type="Proteomes" id="UP001214415">
    <property type="component" value="Chromosome 1"/>
</dbReference>
<dbReference type="GO" id="GO:0015095">
    <property type="term" value="F:magnesium ion transmembrane transporter activity"/>
    <property type="evidence" value="ECO:0007669"/>
    <property type="project" value="InterPro"/>
</dbReference>
<evidence type="ECO:0000313" key="8">
    <source>
        <dbReference type="Proteomes" id="UP001214415"/>
    </source>
</evidence>
<evidence type="ECO:0008006" key="9">
    <source>
        <dbReference type="Google" id="ProtNLM"/>
    </source>
</evidence>
<name>A0AAF0IXD6_9BASI</name>
<feature type="transmembrane region" description="Helical" evidence="6">
    <location>
        <begin position="221"/>
        <end position="240"/>
    </location>
</feature>
<feature type="transmembrane region" description="Helical" evidence="6">
    <location>
        <begin position="62"/>
        <end position="82"/>
    </location>
</feature>
<evidence type="ECO:0000256" key="6">
    <source>
        <dbReference type="SAM" id="Phobius"/>
    </source>
</evidence>
<evidence type="ECO:0000256" key="5">
    <source>
        <dbReference type="SAM" id="MobiDB-lite"/>
    </source>
</evidence>
<feature type="compositionally biased region" description="Low complexity" evidence="5">
    <location>
        <begin position="325"/>
        <end position="338"/>
    </location>
</feature>
<comment type="subcellular location">
    <subcellularLocation>
        <location evidence="1">Membrane</location>
        <topology evidence="1">Multi-pass membrane protein</topology>
    </subcellularLocation>
</comment>
<keyword evidence="2 6" id="KW-0812">Transmembrane</keyword>
<evidence type="ECO:0000256" key="1">
    <source>
        <dbReference type="ARBA" id="ARBA00004141"/>
    </source>
</evidence>
<organism evidence="7 8">
    <name type="scientific">Malassezia equina</name>
    <dbReference type="NCBI Taxonomy" id="1381935"/>
    <lineage>
        <taxon>Eukaryota</taxon>
        <taxon>Fungi</taxon>
        <taxon>Dikarya</taxon>
        <taxon>Basidiomycota</taxon>
        <taxon>Ustilaginomycotina</taxon>
        <taxon>Malasseziomycetes</taxon>
        <taxon>Malasseziales</taxon>
        <taxon>Malasseziaceae</taxon>
        <taxon>Malassezia</taxon>
    </lineage>
</organism>